<dbReference type="Gene3D" id="1.20.120.450">
    <property type="entry name" value="dinb family like domain"/>
    <property type="match status" value="1"/>
</dbReference>
<feature type="domain" description="DinB-like" evidence="1">
    <location>
        <begin position="18"/>
        <end position="156"/>
    </location>
</feature>
<protein>
    <recommendedName>
        <fullName evidence="1">DinB-like domain-containing protein</fullName>
    </recommendedName>
</protein>
<comment type="caution">
    <text evidence="2">The sequence shown here is derived from an EMBL/GenBank/DDBJ whole genome shotgun (WGS) entry which is preliminary data.</text>
</comment>
<dbReference type="InterPro" id="IPR034660">
    <property type="entry name" value="DinB/YfiT-like"/>
</dbReference>
<dbReference type="AlphaFoldDB" id="A0A109G9F7"/>
<dbReference type="RefSeq" id="WP_060750412.1">
    <property type="nucleotide sequence ID" value="NZ_LRPH01000049.1"/>
</dbReference>
<dbReference type="InterPro" id="IPR024775">
    <property type="entry name" value="DinB-like"/>
</dbReference>
<gene>
    <name evidence="2" type="ORF">AWW70_14530</name>
</gene>
<reference evidence="2 3" key="1">
    <citation type="submission" date="2016-01" db="EMBL/GenBank/DDBJ databases">
        <authorList>
            <person name="McClelland M."/>
            <person name="Jain A."/>
            <person name="Saraogi P."/>
            <person name="Mendelson R."/>
            <person name="Westerman R."/>
            <person name="SanMiguel P."/>
            <person name="Csonka L."/>
        </authorList>
    </citation>
    <scope>NUCLEOTIDE SEQUENCE [LARGE SCALE GENOMIC DNA]</scope>
    <source>
        <strain evidence="2 3">PE8-15</strain>
    </source>
</reference>
<dbReference type="Pfam" id="PF12867">
    <property type="entry name" value="DinB_2"/>
    <property type="match status" value="1"/>
</dbReference>
<name>A0A109G9F7_BACMY</name>
<evidence type="ECO:0000313" key="3">
    <source>
        <dbReference type="Proteomes" id="UP000065797"/>
    </source>
</evidence>
<evidence type="ECO:0000313" key="2">
    <source>
        <dbReference type="EMBL" id="KWU62634.1"/>
    </source>
</evidence>
<sequence>MTKSLQIHAAESVYESIDKIKTIVKSLPEEIIYWKPSEDEWSIMQIITHVAEAIPYWAKEINNIKVNHENVWGRGLTDGVRLQAVSEENINKKSIEEVIEQLSSIPLVIENVLNTLTDEELNIQAPSRNPRFNNKPIDFIVNHLIVEHTEKHYKQIERNLCKFNER</sequence>
<evidence type="ECO:0000259" key="1">
    <source>
        <dbReference type="Pfam" id="PF12867"/>
    </source>
</evidence>
<dbReference type="SUPFAM" id="SSF109854">
    <property type="entry name" value="DinB/YfiT-like putative metalloenzymes"/>
    <property type="match status" value="1"/>
</dbReference>
<dbReference type="EMBL" id="LRPH01000049">
    <property type="protein sequence ID" value="KWU62634.1"/>
    <property type="molecule type" value="Genomic_DNA"/>
</dbReference>
<dbReference type="Proteomes" id="UP000065797">
    <property type="component" value="Unassembled WGS sequence"/>
</dbReference>
<proteinExistence type="predicted"/>
<organism evidence="2 3">
    <name type="scientific">Bacillus mycoides</name>
    <dbReference type="NCBI Taxonomy" id="1405"/>
    <lineage>
        <taxon>Bacteria</taxon>
        <taxon>Bacillati</taxon>
        <taxon>Bacillota</taxon>
        <taxon>Bacilli</taxon>
        <taxon>Bacillales</taxon>
        <taxon>Bacillaceae</taxon>
        <taxon>Bacillus</taxon>
        <taxon>Bacillus cereus group</taxon>
    </lineage>
</organism>
<accession>A0A109G9F7</accession>